<dbReference type="EMBL" id="SIRE01000010">
    <property type="protein sequence ID" value="TBL78359.1"/>
    <property type="molecule type" value="Genomic_DNA"/>
</dbReference>
<accession>A0A4Q9DSW1</accession>
<dbReference type="InterPro" id="IPR036908">
    <property type="entry name" value="RlpA-like_sf"/>
</dbReference>
<evidence type="ECO:0008006" key="7">
    <source>
        <dbReference type="Google" id="ProtNLM"/>
    </source>
</evidence>
<reference evidence="5 6" key="1">
    <citation type="submission" date="2019-02" db="EMBL/GenBank/DDBJ databases">
        <title>Paenibacillus sp. nov., isolated from surface-sterilized tissue of Thalictrum simplex L.</title>
        <authorList>
            <person name="Tuo L."/>
        </authorList>
    </citation>
    <scope>NUCLEOTIDE SEQUENCE [LARGE SCALE GENOMIC DNA]</scope>
    <source>
        <strain evidence="5 6">N2SHLJ1</strain>
    </source>
</reference>
<dbReference type="InterPro" id="IPR059180">
    <property type="entry name" value="3D_YorM"/>
</dbReference>
<dbReference type="SUPFAM" id="SSF50685">
    <property type="entry name" value="Barwin-like endoglucanases"/>
    <property type="match status" value="1"/>
</dbReference>
<name>A0A4Q9DSW1_9BACL</name>
<dbReference type="GO" id="GO:0004553">
    <property type="term" value="F:hydrolase activity, hydrolyzing O-glycosyl compounds"/>
    <property type="evidence" value="ECO:0007669"/>
    <property type="project" value="InterPro"/>
</dbReference>
<feature type="domain" description="3D" evidence="3">
    <location>
        <begin position="193"/>
        <end position="262"/>
    </location>
</feature>
<dbReference type="OrthoDB" id="9798935at2"/>
<dbReference type="GO" id="GO:0009254">
    <property type="term" value="P:peptidoglycan turnover"/>
    <property type="evidence" value="ECO:0007669"/>
    <property type="project" value="InterPro"/>
</dbReference>
<dbReference type="CDD" id="cd14667">
    <property type="entry name" value="3D_containing_proteins"/>
    <property type="match status" value="1"/>
</dbReference>
<dbReference type="InterPro" id="IPR036582">
    <property type="entry name" value="Mao_N_sf"/>
</dbReference>
<feature type="domain" description="Copper amine oxidase-like N-terminal" evidence="4">
    <location>
        <begin position="32"/>
        <end position="139"/>
    </location>
</feature>
<comment type="caution">
    <text evidence="5">The sequence shown here is derived from an EMBL/GenBank/DDBJ whole genome shotgun (WGS) entry which is preliminary data.</text>
</comment>
<keyword evidence="6" id="KW-1185">Reference proteome</keyword>
<proteinExistence type="predicted"/>
<dbReference type="Pfam" id="PF07833">
    <property type="entry name" value="Cu_amine_oxidN1"/>
    <property type="match status" value="1"/>
</dbReference>
<dbReference type="InterPro" id="IPR051933">
    <property type="entry name" value="Resuscitation_pf_RpfB"/>
</dbReference>
<protein>
    <recommendedName>
        <fullName evidence="7">3D domain-containing protein</fullName>
    </recommendedName>
</protein>
<gene>
    <name evidence="5" type="ORF">EYB31_15095</name>
</gene>
<keyword evidence="1 2" id="KW-0732">Signal</keyword>
<dbReference type="GO" id="GO:0019867">
    <property type="term" value="C:outer membrane"/>
    <property type="evidence" value="ECO:0007669"/>
    <property type="project" value="InterPro"/>
</dbReference>
<organism evidence="5 6">
    <name type="scientific">Paenibacillus thalictri</name>
    <dbReference type="NCBI Taxonomy" id="2527873"/>
    <lineage>
        <taxon>Bacteria</taxon>
        <taxon>Bacillati</taxon>
        <taxon>Bacillota</taxon>
        <taxon>Bacilli</taxon>
        <taxon>Bacillales</taxon>
        <taxon>Paenibacillaceae</taxon>
        <taxon>Paenibacillus</taxon>
    </lineage>
</organism>
<dbReference type="PANTHER" id="PTHR39160">
    <property type="entry name" value="CELL WALL-BINDING PROTEIN YOCH"/>
    <property type="match status" value="1"/>
</dbReference>
<dbReference type="Gene3D" id="2.40.40.10">
    <property type="entry name" value="RlpA-like domain"/>
    <property type="match status" value="1"/>
</dbReference>
<feature type="signal peptide" evidence="2">
    <location>
        <begin position="1"/>
        <end position="20"/>
    </location>
</feature>
<dbReference type="AlphaFoldDB" id="A0A4Q9DSW1"/>
<dbReference type="Pfam" id="PF06725">
    <property type="entry name" value="3D"/>
    <property type="match status" value="1"/>
</dbReference>
<feature type="chain" id="PRO_5020248516" description="3D domain-containing protein" evidence="2">
    <location>
        <begin position="21"/>
        <end position="264"/>
    </location>
</feature>
<evidence type="ECO:0000259" key="4">
    <source>
        <dbReference type="Pfam" id="PF07833"/>
    </source>
</evidence>
<evidence type="ECO:0000313" key="6">
    <source>
        <dbReference type="Proteomes" id="UP000293142"/>
    </source>
</evidence>
<dbReference type="Proteomes" id="UP000293142">
    <property type="component" value="Unassembled WGS sequence"/>
</dbReference>
<dbReference type="Gene3D" id="3.30.457.10">
    <property type="entry name" value="Copper amine oxidase-like, N-terminal domain"/>
    <property type="match status" value="1"/>
</dbReference>
<sequence length="264" mass="28942">MLLAAAMVSLLMTATVETQAAPSQEDNVKVQINDELVQFYDAGPYVDEENRLQVPVRYLTDKLGLSLDWQKAGEQYKLTIAGKQKNITLTTGQSVALVNGQKVNMDTGANYKQGRVYVPFRFISDALGIRLQWDADNRIAIMNEDGQYHAPAWYAQKYEKTLDMRATAYTASAAENGSHAALDYFGNPLEVGTISVDPSIIPLGSLVYIEGYNYDGLPEGGMVAKAADIGGSIKGNKIDIFVPGNRKQALSFGVQNVKVYLMKQ</sequence>
<dbReference type="PANTHER" id="PTHR39160:SF4">
    <property type="entry name" value="RESUSCITATION-PROMOTING FACTOR RPFB"/>
    <property type="match status" value="1"/>
</dbReference>
<evidence type="ECO:0000256" key="2">
    <source>
        <dbReference type="SAM" id="SignalP"/>
    </source>
</evidence>
<evidence type="ECO:0000313" key="5">
    <source>
        <dbReference type="EMBL" id="TBL78359.1"/>
    </source>
</evidence>
<dbReference type="SUPFAM" id="SSF55383">
    <property type="entry name" value="Copper amine oxidase, domain N"/>
    <property type="match status" value="1"/>
</dbReference>
<dbReference type="InterPro" id="IPR012854">
    <property type="entry name" value="Cu_amine_oxidase-like_N"/>
</dbReference>
<evidence type="ECO:0000256" key="1">
    <source>
        <dbReference type="ARBA" id="ARBA00022729"/>
    </source>
</evidence>
<dbReference type="InterPro" id="IPR010611">
    <property type="entry name" value="3D_dom"/>
</dbReference>
<evidence type="ECO:0000259" key="3">
    <source>
        <dbReference type="Pfam" id="PF06725"/>
    </source>
</evidence>